<feature type="non-terminal residue" evidence="3">
    <location>
        <position position="1"/>
    </location>
</feature>
<dbReference type="Proteomes" id="UP000824890">
    <property type="component" value="Unassembled WGS sequence"/>
</dbReference>
<dbReference type="InterPro" id="IPR036047">
    <property type="entry name" value="F-box-like_dom_sf"/>
</dbReference>
<dbReference type="Pfam" id="PF25210">
    <property type="entry name" value="Kelch_FKB95"/>
    <property type="match status" value="7"/>
</dbReference>
<reference evidence="3 4" key="1">
    <citation type="submission" date="2021-05" db="EMBL/GenBank/DDBJ databases">
        <title>Genome Assembly of Synthetic Allotetraploid Brassica napus Reveals Homoeologous Exchanges between Subgenomes.</title>
        <authorList>
            <person name="Davis J.T."/>
        </authorList>
    </citation>
    <scope>NUCLEOTIDE SEQUENCE [LARGE SCALE GENOMIC DNA]</scope>
    <source>
        <strain evidence="4">cv. Da-Ae</strain>
        <tissue evidence="3">Seedling</tissue>
    </source>
</reference>
<evidence type="ECO:0000313" key="4">
    <source>
        <dbReference type="Proteomes" id="UP000824890"/>
    </source>
</evidence>
<feature type="region of interest" description="Disordered" evidence="1">
    <location>
        <begin position="1716"/>
        <end position="1737"/>
    </location>
</feature>
<organism evidence="3 4">
    <name type="scientific">Brassica napus</name>
    <name type="common">Rape</name>
    <dbReference type="NCBI Taxonomy" id="3708"/>
    <lineage>
        <taxon>Eukaryota</taxon>
        <taxon>Viridiplantae</taxon>
        <taxon>Streptophyta</taxon>
        <taxon>Embryophyta</taxon>
        <taxon>Tracheophyta</taxon>
        <taxon>Spermatophyta</taxon>
        <taxon>Magnoliopsida</taxon>
        <taxon>eudicotyledons</taxon>
        <taxon>Gunneridae</taxon>
        <taxon>Pentapetalae</taxon>
        <taxon>rosids</taxon>
        <taxon>malvids</taxon>
        <taxon>Brassicales</taxon>
        <taxon>Brassicaceae</taxon>
        <taxon>Brassiceae</taxon>
        <taxon>Brassica</taxon>
    </lineage>
</organism>
<dbReference type="EMBL" id="JAGKQM010000001">
    <property type="protein sequence ID" value="KAH0940423.1"/>
    <property type="molecule type" value="Genomic_DNA"/>
</dbReference>
<name>A0ABQ8EFJ9_BRANA</name>
<protein>
    <recommendedName>
        <fullName evidence="2">F-box domain-containing protein</fullName>
    </recommendedName>
</protein>
<dbReference type="PANTHER" id="PTHR24414:SF105">
    <property type="entry name" value="F-BOX DOMAIN-CONTAINING PROTEIN"/>
    <property type="match status" value="1"/>
</dbReference>
<sequence>REILGPTAPLRLLTTFLSQTASPKKFPIVTINLLVLRDSLSYANPAKAIVFSDATNKRIIKRTCTKISNLLQKTFSLMSSKSKSRSSAATSGKDPPRDKKMKKSSLATEPTSISILSLPDDLLINCLARVSRLYYHFLSRVSKRFRSIIASPELYATRSRLNRTEKCIYLYLRFPFDPKTYWLTLSGLPCRNVANGSSGYYMEQIPCPNYLRPAQSSTLVSVGSDIYKIGGANHLHECKIWKRNYCVSVSVLDCRTHTWRQAPGMGMARNANATATKPNWIEAFDLETQTWVPVTNPRIFRLYEEDRVKGFEAKSVSLEGKLYIFGDEAAYLYTATNQECRVWCAGIALERRDGDEMWGKVEWPLFTYKDITHELRSSAATSRKDPPHDKKMPETEPMSISFSSLPDDLLINCLARVSRLYYPALSCVSKNFRSIIASPEIHQTRSILNRTEKCVYLYLSFCRDPETYWFNMKRRPSRNIANESSGYYMEMVPSPKYLHPAQSSTLVAVGSDVYKIGGGDHSTCKLSKRKCSYSFSVLDCRTHMWRQAPSMWVERDSSSTATFFDGKIYVAGGCDKRYVGYPDRVEAFDLEKQTWGFVTNPRVFDWYHKYKAARECHCVIDDVLFFWESGAFKWYDSKTRLCKEVSDVKGLPDLHDPKFCKMAMVDLGGKMGLLWNTKTSQECKIWCAEITFERRHGDEMWGKVEWFDSVLSTHESCSSTSAVANGDQPPRKKMSKQSPEISLWSLPYDLILNIIARVSRMYYPTLSVVSKKLGSVVASPELYQTRSRLNRTESCLYLCLRYYRDPPLDPNPHWFALCMKPNRTLTDRLFIPVTSPDVRHERSTGLTSKDVSIVAAGSNIYKTGGYTPSSSEVLVLDCRFNTWHSAPVMREKRSSPAASLVEGKIYVAGGCEDVNSENWVEVFDPKTQTWGNVTNPGAEIRPSSGAELESFGIEGKLYLFGHNRKCVVYDPKEARWNPMIELGMGMDMDVVMGMGMDMYEAMDMEMDMNGVASAVSYFHCVIGDVLFLWNEREFRWYDFNASSWKKLNGVEDLPDFDGDCKMVDVGGKMAVLWKVFGRGEERSIWCAEIALERRGDEMWGKVEWFDVVLTTHEQCGLFDADILSATKRKTMKKPSVNKNKKAPPPPESTPNPSLPDDLLLSCFARASRLYYPTLSLVSKSFASLVSSPELYKTRSSSGRTESCLYSWTVGPTRGATVQACWWSGTTHTPMEGRWESADMEMSSEWVWFSYCVVENVIYVYNNEEFKWYDSAVRLWKVLKGLKGLPKFPRYTARLADFGGKLAVLWGRGVASSGYVDKIIWCAVIALERRSDQEIWAESSAAVNGDKPPHKKMTTQSPEISILSLPYDLLLNCLARVSRLYYPTLSLVSKKFRSVVASPDLYEARSLLHRTESCLYLCLRYDRDYPRNLDTYWFVLCRKPNRTVTDRSSGHLFIPVPSPQLRPARSMSLVAVGSNIYRIGGDMPSSSRVSVLDCRFNTWHRAPRMRLKRSSPAASLIDGKIYVAGGCEDPSSVNWIEVFDPKTRTWGNVANPGTETRPGASVRSFGIGGKLYIRGNENVVYDPKEASWNPIGLGIDMAFAASFNHCVIGDVMFLWDDDREFRWYDSKASSWKKLNGVEDLPNFYGYCKMVDHGGKKMALLWEGYLRSEFVVWCAEIALEMRDGDEMWGIVEWLDVVLSLNEPFRLFDANVLSATAMSPPERKRKKTKQSLVLEPTPESTPITSLPDDLVVSCLARVSRLQYPTLSFVSKSFRSLLASPHLYETRSSLGRTESCLYVCIRFPDETIPRWFTLCQKPKKKNKRTKKASGYALAKLPTPPSRSAHWSGLVAVGSDIYNIGGPIDEADEPSSSVSILDCRSNTWREGPSMLVERDYPHANVIDGKIYVAGDLGACVYPCCGDARQTRYTYKKNGTDRRKGTHFGIRLSFGLRYEGRSLGKCGEGDEFGLRTAGRDQMGVKGLDKIPPCTVTLADFGGKMAVFWDRAVASTGGDKMISCAVIALERRNDEEIWGKVEWSDTVLEVPESCIIKHALAATL</sequence>
<gene>
    <name evidence="3" type="ORF">HID58_000060</name>
</gene>
<feature type="domain" description="F-box" evidence="2">
    <location>
        <begin position="112"/>
        <end position="158"/>
    </location>
</feature>
<dbReference type="SMART" id="SM00256">
    <property type="entry name" value="FBOX"/>
    <property type="match status" value="6"/>
</dbReference>
<dbReference type="InterPro" id="IPR001810">
    <property type="entry name" value="F-box_dom"/>
</dbReference>
<dbReference type="Pfam" id="PF00646">
    <property type="entry name" value="F-box"/>
    <property type="match status" value="6"/>
</dbReference>
<dbReference type="CDD" id="cd22152">
    <property type="entry name" value="F-box_AtAFR-like"/>
    <property type="match status" value="6"/>
</dbReference>
<feature type="domain" description="F-box" evidence="2">
    <location>
        <begin position="1358"/>
        <end position="1404"/>
    </location>
</feature>
<feature type="region of interest" description="Disordered" evidence="1">
    <location>
        <begin position="377"/>
        <end position="397"/>
    </location>
</feature>
<accession>A0ABQ8EFJ9</accession>
<evidence type="ECO:0000256" key="1">
    <source>
        <dbReference type="SAM" id="MobiDB-lite"/>
    </source>
</evidence>
<feature type="region of interest" description="Disordered" evidence="1">
    <location>
        <begin position="78"/>
        <end position="106"/>
    </location>
</feature>
<keyword evidence="4" id="KW-1185">Reference proteome</keyword>
<dbReference type="PROSITE" id="PS50181">
    <property type="entry name" value="FBOX"/>
    <property type="match status" value="4"/>
</dbReference>
<dbReference type="SUPFAM" id="SSF81383">
    <property type="entry name" value="F-box domain"/>
    <property type="match status" value="4"/>
</dbReference>
<evidence type="ECO:0000259" key="2">
    <source>
        <dbReference type="PROSITE" id="PS50181"/>
    </source>
</evidence>
<evidence type="ECO:0000313" key="3">
    <source>
        <dbReference type="EMBL" id="KAH0940423.1"/>
    </source>
</evidence>
<feature type="compositionally biased region" description="Low complexity" evidence="1">
    <location>
        <begin position="78"/>
        <end position="93"/>
    </location>
</feature>
<feature type="compositionally biased region" description="Basic and acidic residues" evidence="1">
    <location>
        <begin position="377"/>
        <end position="394"/>
    </location>
</feature>
<comment type="caution">
    <text evidence="3">The sequence shown here is derived from an EMBL/GenBank/DDBJ whole genome shotgun (WGS) entry which is preliminary data.</text>
</comment>
<dbReference type="PANTHER" id="PTHR24414">
    <property type="entry name" value="F-BOX/KELCH-REPEAT PROTEIN SKIP4"/>
    <property type="match status" value="1"/>
</dbReference>
<dbReference type="InterPro" id="IPR006652">
    <property type="entry name" value="Kelch_1"/>
</dbReference>
<dbReference type="SMART" id="SM00612">
    <property type="entry name" value="Kelch"/>
    <property type="match status" value="7"/>
</dbReference>
<dbReference type="InterPro" id="IPR015915">
    <property type="entry name" value="Kelch-typ_b-propeller"/>
</dbReference>
<dbReference type="InterPro" id="IPR050354">
    <property type="entry name" value="F-box/kelch-repeat_ARATH"/>
</dbReference>
<proteinExistence type="predicted"/>
<feature type="compositionally biased region" description="Pro residues" evidence="1">
    <location>
        <begin position="1142"/>
        <end position="1153"/>
    </location>
</feature>
<dbReference type="Gene3D" id="2.120.10.80">
    <property type="entry name" value="Kelch-type beta propeller"/>
    <property type="match status" value="5"/>
</dbReference>
<dbReference type="SUPFAM" id="SSF117281">
    <property type="entry name" value="Kelch motif"/>
    <property type="match status" value="6"/>
</dbReference>
<dbReference type="InterPro" id="IPR057499">
    <property type="entry name" value="Kelch_FKB95"/>
</dbReference>
<feature type="region of interest" description="Disordered" evidence="1">
    <location>
        <begin position="1130"/>
        <end position="1153"/>
    </location>
</feature>
<feature type="domain" description="F-box" evidence="2">
    <location>
        <begin position="740"/>
        <end position="786"/>
    </location>
</feature>
<feature type="domain" description="F-box" evidence="2">
    <location>
        <begin position="1737"/>
        <end position="1783"/>
    </location>
</feature>